<dbReference type="InterPro" id="IPR029016">
    <property type="entry name" value="GAF-like_dom_sf"/>
</dbReference>
<evidence type="ECO:0000313" key="2">
    <source>
        <dbReference type="EMBL" id="MBK8889759.1"/>
    </source>
</evidence>
<dbReference type="AlphaFoldDB" id="A0A9D7QI42"/>
<dbReference type="Proteomes" id="UP000808146">
    <property type="component" value="Unassembled WGS sequence"/>
</dbReference>
<evidence type="ECO:0000259" key="1">
    <source>
        <dbReference type="SMART" id="SM00065"/>
    </source>
</evidence>
<accession>A0A9D7QI42</accession>
<evidence type="ECO:0000313" key="3">
    <source>
        <dbReference type="Proteomes" id="UP000808146"/>
    </source>
</evidence>
<comment type="caution">
    <text evidence="2">The sequence shown here is derived from an EMBL/GenBank/DDBJ whole genome shotgun (WGS) entry which is preliminary data.</text>
</comment>
<protein>
    <submittedName>
        <fullName evidence="2">GAF domain-containing protein</fullName>
    </submittedName>
</protein>
<name>A0A9D7QI42_9RHOO</name>
<sequence length="259" mass="28113">MDHTENPLIRLQDLANFLEGENFDDNMQRLAATAANVLNAENCSLMLLNDGDAESPRMRVCSTSGPLPAAAYRESAGTGDGIAGHVIATGKPLLIENIDHSEFAQQARRGKDPRKSLLSVPVPINGNIIGVINISEHRQGRAFNVDDLRLLEVVAMFVGKSIQVVQLRSILNSRFAQMALVQAANNKIGNAIASTLPDPDQMANILAKSFFKEMTRAGFGSSQIVNAASEIIAQLSGSLNRHSRRLERKSSSPQTTRRQ</sequence>
<reference evidence="2" key="1">
    <citation type="submission" date="2020-10" db="EMBL/GenBank/DDBJ databases">
        <title>Connecting structure to function with the recovery of over 1000 high-quality activated sludge metagenome-assembled genomes encoding full-length rRNA genes using long-read sequencing.</title>
        <authorList>
            <person name="Singleton C.M."/>
            <person name="Petriglieri F."/>
            <person name="Kristensen J.M."/>
            <person name="Kirkegaard R.H."/>
            <person name="Michaelsen T.Y."/>
            <person name="Andersen M.H."/>
            <person name="Karst S.M."/>
            <person name="Dueholm M.S."/>
            <person name="Nielsen P.H."/>
            <person name="Albertsen M."/>
        </authorList>
    </citation>
    <scope>NUCLEOTIDE SEQUENCE</scope>
    <source>
        <strain evidence="2">OdNE_18-Q3-R46-58_BAT3C.305</strain>
    </source>
</reference>
<organism evidence="2 3">
    <name type="scientific">Candidatus Dechloromonas phosphorivorans</name>
    <dbReference type="NCBI Taxonomy" id="2899244"/>
    <lineage>
        <taxon>Bacteria</taxon>
        <taxon>Pseudomonadati</taxon>
        <taxon>Pseudomonadota</taxon>
        <taxon>Betaproteobacteria</taxon>
        <taxon>Rhodocyclales</taxon>
        <taxon>Azonexaceae</taxon>
        <taxon>Dechloromonas</taxon>
    </lineage>
</organism>
<gene>
    <name evidence="2" type="ORF">IPN75_04850</name>
</gene>
<proteinExistence type="predicted"/>
<dbReference type="SUPFAM" id="SSF55781">
    <property type="entry name" value="GAF domain-like"/>
    <property type="match status" value="1"/>
</dbReference>
<feature type="domain" description="GAF" evidence="1">
    <location>
        <begin position="22"/>
        <end position="172"/>
    </location>
</feature>
<dbReference type="InterPro" id="IPR003018">
    <property type="entry name" value="GAF"/>
</dbReference>
<dbReference type="SMART" id="SM00065">
    <property type="entry name" value="GAF"/>
    <property type="match status" value="1"/>
</dbReference>
<dbReference type="EMBL" id="JADKBR010000003">
    <property type="protein sequence ID" value="MBK8889759.1"/>
    <property type="molecule type" value="Genomic_DNA"/>
</dbReference>
<dbReference type="Pfam" id="PF13185">
    <property type="entry name" value="GAF_2"/>
    <property type="match status" value="1"/>
</dbReference>
<dbReference type="Gene3D" id="3.30.450.40">
    <property type="match status" value="1"/>
</dbReference>